<reference evidence="3" key="1">
    <citation type="submission" date="2016-11" db="UniProtKB">
        <authorList>
            <consortium name="WormBaseParasite"/>
        </authorList>
    </citation>
    <scope>IDENTIFICATION</scope>
</reference>
<protein>
    <submittedName>
        <fullName evidence="3">Transcriptional regulator</fullName>
    </submittedName>
</protein>
<dbReference type="WBParaSite" id="L893_g1640.t1">
    <property type="protein sequence ID" value="L893_g1640.t1"/>
    <property type="gene ID" value="L893_g1640"/>
</dbReference>
<feature type="compositionally biased region" description="Basic residues" evidence="1">
    <location>
        <begin position="46"/>
        <end position="68"/>
    </location>
</feature>
<name>A0A1I7YHE8_9BILA</name>
<dbReference type="Proteomes" id="UP000095287">
    <property type="component" value="Unplaced"/>
</dbReference>
<accession>A0A1I7YHE8</accession>
<sequence>MRLHPGESSFIASKRKAFAENTQKSGIASCVLNAPADLSPCDSLHRRPNYPRRGHRKAINHAQSVKHR</sequence>
<organism evidence="2 3">
    <name type="scientific">Steinernema glaseri</name>
    <dbReference type="NCBI Taxonomy" id="37863"/>
    <lineage>
        <taxon>Eukaryota</taxon>
        <taxon>Metazoa</taxon>
        <taxon>Ecdysozoa</taxon>
        <taxon>Nematoda</taxon>
        <taxon>Chromadorea</taxon>
        <taxon>Rhabditida</taxon>
        <taxon>Tylenchina</taxon>
        <taxon>Panagrolaimomorpha</taxon>
        <taxon>Strongyloidoidea</taxon>
        <taxon>Steinernematidae</taxon>
        <taxon>Steinernema</taxon>
    </lineage>
</organism>
<evidence type="ECO:0000313" key="2">
    <source>
        <dbReference type="Proteomes" id="UP000095287"/>
    </source>
</evidence>
<keyword evidence="2" id="KW-1185">Reference proteome</keyword>
<evidence type="ECO:0000313" key="3">
    <source>
        <dbReference type="WBParaSite" id="L893_g1640.t1"/>
    </source>
</evidence>
<feature type="region of interest" description="Disordered" evidence="1">
    <location>
        <begin position="41"/>
        <end position="68"/>
    </location>
</feature>
<dbReference type="AlphaFoldDB" id="A0A1I7YHE8"/>
<evidence type="ECO:0000256" key="1">
    <source>
        <dbReference type="SAM" id="MobiDB-lite"/>
    </source>
</evidence>
<proteinExistence type="predicted"/>